<protein>
    <recommendedName>
        <fullName evidence="3">MerR family transcriptional regulator</fullName>
    </recommendedName>
</protein>
<accession>A0A1P9X051</accession>
<evidence type="ECO:0000313" key="1">
    <source>
        <dbReference type="EMBL" id="AQG81011.1"/>
    </source>
</evidence>
<sequence>MQPNQLISIQEFCQYNRVDVGFIDHLTQQGLIETTTVGQVLYVQVEHLPRLEKFVRLHVDLSIHPDDLDIVSNLLEQVESLQQELTRVRNRLAFYES</sequence>
<proteinExistence type="predicted"/>
<dbReference type="KEGG" id="smon:AWR27_17795"/>
<dbReference type="Gene3D" id="1.10.1660.10">
    <property type="match status" value="1"/>
</dbReference>
<dbReference type="Pfam" id="PF13591">
    <property type="entry name" value="MerR_2"/>
    <property type="match status" value="1"/>
</dbReference>
<keyword evidence="2" id="KW-1185">Reference proteome</keyword>
<dbReference type="AlphaFoldDB" id="A0A1P9X051"/>
<evidence type="ECO:0008006" key="3">
    <source>
        <dbReference type="Google" id="ProtNLM"/>
    </source>
</evidence>
<name>A0A1P9X051_9BACT</name>
<organism evidence="1 2">
    <name type="scientific">Spirosoma montaniterrae</name>
    <dbReference type="NCBI Taxonomy" id="1178516"/>
    <lineage>
        <taxon>Bacteria</taxon>
        <taxon>Pseudomonadati</taxon>
        <taxon>Bacteroidota</taxon>
        <taxon>Cytophagia</taxon>
        <taxon>Cytophagales</taxon>
        <taxon>Cytophagaceae</taxon>
        <taxon>Spirosoma</taxon>
    </lineage>
</organism>
<dbReference type="OrthoDB" id="1494789at2"/>
<reference evidence="1 2" key="1">
    <citation type="submission" date="2016-01" db="EMBL/GenBank/DDBJ databases">
        <authorList>
            <person name="Oliw E.H."/>
        </authorList>
    </citation>
    <scope>NUCLEOTIDE SEQUENCE [LARGE SCALE GENOMIC DNA]</scope>
    <source>
        <strain evidence="1 2">DY10</strain>
    </source>
</reference>
<dbReference type="Proteomes" id="UP000187941">
    <property type="component" value="Chromosome"/>
</dbReference>
<evidence type="ECO:0000313" key="2">
    <source>
        <dbReference type="Proteomes" id="UP000187941"/>
    </source>
</evidence>
<gene>
    <name evidence="1" type="ORF">AWR27_17795</name>
</gene>
<dbReference type="RefSeq" id="WP_077132474.1">
    <property type="nucleotide sequence ID" value="NZ_CP014263.1"/>
</dbReference>
<dbReference type="STRING" id="1178516.AWR27_17795"/>
<dbReference type="EMBL" id="CP014263">
    <property type="protein sequence ID" value="AQG81011.1"/>
    <property type="molecule type" value="Genomic_DNA"/>
</dbReference>